<dbReference type="InterPro" id="IPR006684">
    <property type="entry name" value="YbgC/YbaW"/>
</dbReference>
<evidence type="ECO:0000256" key="1">
    <source>
        <dbReference type="ARBA" id="ARBA00005953"/>
    </source>
</evidence>
<evidence type="ECO:0000256" key="2">
    <source>
        <dbReference type="ARBA" id="ARBA00022801"/>
    </source>
</evidence>
<dbReference type="OrthoDB" id="9800856at2"/>
<gene>
    <name evidence="3" type="ORF">SAMN05660895_2071</name>
</gene>
<comment type="similarity">
    <text evidence="1">Belongs to the 4-hydroxybenzoyl-CoA thioesterase family.</text>
</comment>
<dbReference type="CDD" id="cd00586">
    <property type="entry name" value="4HBT"/>
    <property type="match status" value="1"/>
</dbReference>
<evidence type="ECO:0000313" key="3">
    <source>
        <dbReference type="EMBL" id="SFV34720.1"/>
    </source>
</evidence>
<organism evidence="3 4">
    <name type="scientific">Thermoflavifilum thermophilum</name>
    <dbReference type="NCBI Taxonomy" id="1393122"/>
    <lineage>
        <taxon>Bacteria</taxon>
        <taxon>Pseudomonadati</taxon>
        <taxon>Bacteroidota</taxon>
        <taxon>Chitinophagia</taxon>
        <taxon>Chitinophagales</taxon>
        <taxon>Chitinophagaceae</taxon>
        <taxon>Thermoflavifilum</taxon>
    </lineage>
</organism>
<dbReference type="InterPro" id="IPR029069">
    <property type="entry name" value="HotDog_dom_sf"/>
</dbReference>
<dbReference type="Gene3D" id="3.10.129.10">
    <property type="entry name" value="Hotdog Thioesterase"/>
    <property type="match status" value="1"/>
</dbReference>
<reference evidence="4" key="1">
    <citation type="submission" date="2016-10" db="EMBL/GenBank/DDBJ databases">
        <authorList>
            <person name="Varghese N."/>
            <person name="Submissions S."/>
        </authorList>
    </citation>
    <scope>NUCLEOTIDE SEQUENCE [LARGE SCALE GENOMIC DNA]</scope>
    <source>
        <strain evidence="4">DSM 14807</strain>
    </source>
</reference>
<evidence type="ECO:0000313" key="4">
    <source>
        <dbReference type="Proteomes" id="UP000199537"/>
    </source>
</evidence>
<dbReference type="InterPro" id="IPR050563">
    <property type="entry name" value="4-hydroxybenzoyl-CoA_TE"/>
</dbReference>
<protein>
    <submittedName>
        <fullName evidence="3">Acyl-CoA thioester hydrolase</fullName>
    </submittedName>
</protein>
<dbReference type="Pfam" id="PF13279">
    <property type="entry name" value="4HBT_2"/>
    <property type="match status" value="1"/>
</dbReference>
<dbReference type="SUPFAM" id="SSF54637">
    <property type="entry name" value="Thioesterase/thiol ester dehydrase-isomerase"/>
    <property type="match status" value="1"/>
</dbReference>
<dbReference type="AlphaFoldDB" id="A0A1I7NJ88"/>
<dbReference type="PANTHER" id="PTHR31793:SF27">
    <property type="entry name" value="NOVEL THIOESTERASE SUPERFAMILY DOMAIN AND SAPOSIN A-TYPE DOMAIN CONTAINING PROTEIN (0610012H03RIK)"/>
    <property type="match status" value="1"/>
</dbReference>
<sequence length="139" mass="16537">MYVHTTQIRVRYGETDQMGYMYYGYYAWYYEVGRVEAIRQLGLSYRELEAQGILMPVVELHIQYLKPALYDDLITVKTLIKEWPSRSVIRFHSELYNEQQELLNKGVTTLVFVDAHTRKKTSMPDILQEKLRPYFAENA</sequence>
<dbReference type="RefSeq" id="WP_092460276.1">
    <property type="nucleotide sequence ID" value="NZ_FPCJ01000001.1"/>
</dbReference>
<dbReference type="GO" id="GO:0047617">
    <property type="term" value="F:fatty acyl-CoA hydrolase activity"/>
    <property type="evidence" value="ECO:0007669"/>
    <property type="project" value="TreeGrafter"/>
</dbReference>
<accession>A0A1I7NJ88</accession>
<keyword evidence="4" id="KW-1185">Reference proteome</keyword>
<dbReference type="PANTHER" id="PTHR31793">
    <property type="entry name" value="4-HYDROXYBENZOYL-COA THIOESTERASE FAMILY MEMBER"/>
    <property type="match status" value="1"/>
</dbReference>
<dbReference type="PIRSF" id="PIRSF003230">
    <property type="entry name" value="YbgC"/>
    <property type="match status" value="1"/>
</dbReference>
<dbReference type="STRING" id="1393122.SAMN05660895_2071"/>
<dbReference type="EMBL" id="FPCJ01000001">
    <property type="protein sequence ID" value="SFV34720.1"/>
    <property type="molecule type" value="Genomic_DNA"/>
</dbReference>
<name>A0A1I7NJ88_9BACT</name>
<dbReference type="NCBIfam" id="TIGR00051">
    <property type="entry name" value="YbgC/FadM family acyl-CoA thioesterase"/>
    <property type="match status" value="1"/>
</dbReference>
<dbReference type="Proteomes" id="UP000199537">
    <property type="component" value="Unassembled WGS sequence"/>
</dbReference>
<keyword evidence="2 3" id="KW-0378">Hydrolase</keyword>
<proteinExistence type="inferred from homology"/>